<protein>
    <submittedName>
        <fullName evidence="1">Uncharacterized protein</fullName>
    </submittedName>
</protein>
<dbReference type="OrthoDB" id="4558399at2"/>
<accession>A0A378WHN0</accession>
<gene>
    <name evidence="1" type="ORF">NCTC13184_00020</name>
</gene>
<dbReference type="Proteomes" id="UP000255082">
    <property type="component" value="Unassembled WGS sequence"/>
</dbReference>
<dbReference type="EMBL" id="UGRU01000001">
    <property type="protein sequence ID" value="SUA40699.1"/>
    <property type="molecule type" value="Genomic_DNA"/>
</dbReference>
<evidence type="ECO:0000313" key="1">
    <source>
        <dbReference type="EMBL" id="SUA40699.1"/>
    </source>
</evidence>
<name>A0A378WHN0_9NOCA</name>
<reference evidence="1 2" key="1">
    <citation type="submission" date="2018-06" db="EMBL/GenBank/DDBJ databases">
        <authorList>
            <consortium name="Pathogen Informatics"/>
            <person name="Doyle S."/>
        </authorList>
    </citation>
    <scope>NUCLEOTIDE SEQUENCE [LARGE SCALE GENOMIC DNA]</scope>
    <source>
        <strain evidence="1 2">NCTC13184</strain>
    </source>
</reference>
<dbReference type="RefSeq" id="WP_128144990.1">
    <property type="nucleotide sequence ID" value="NZ_JAJFOE010000002.1"/>
</dbReference>
<organism evidence="1 2">
    <name type="scientific">Nocardia africana</name>
    <dbReference type="NCBI Taxonomy" id="134964"/>
    <lineage>
        <taxon>Bacteria</taxon>
        <taxon>Bacillati</taxon>
        <taxon>Actinomycetota</taxon>
        <taxon>Actinomycetes</taxon>
        <taxon>Mycobacteriales</taxon>
        <taxon>Nocardiaceae</taxon>
        <taxon>Nocardia</taxon>
    </lineage>
</organism>
<sequence>MTATGGLSWTASEIDSGDPDAVLIAAAGVLYSYAPVIDANAAQAFDRARPLLSRSCQQRVGASTTGFARITGATWQRWRTDRAVLTAEATVGRDDHPPDTATTHPRVVTVTQTVHSTPAGLAGTTSDPIVLYMVAGRDESTGGWRVSRLAVR</sequence>
<evidence type="ECO:0000313" key="2">
    <source>
        <dbReference type="Proteomes" id="UP000255082"/>
    </source>
</evidence>
<dbReference type="AlphaFoldDB" id="A0A378WHN0"/>
<proteinExistence type="predicted"/>